<comment type="caution">
    <text evidence="10">The sequence shown here is derived from an EMBL/GenBank/DDBJ whole genome shotgun (WGS) entry which is preliminary data.</text>
</comment>
<protein>
    <submittedName>
        <fullName evidence="10">Sugar ABC transporter ATP-binding protein</fullName>
    </submittedName>
</protein>
<dbReference type="CDD" id="cd03216">
    <property type="entry name" value="ABC_Carb_Monos_I"/>
    <property type="match status" value="1"/>
</dbReference>
<evidence type="ECO:0000256" key="8">
    <source>
        <dbReference type="ARBA" id="ARBA00023136"/>
    </source>
</evidence>
<dbReference type="GO" id="GO:0005524">
    <property type="term" value="F:ATP binding"/>
    <property type="evidence" value="ECO:0007669"/>
    <property type="project" value="UniProtKB-KW"/>
</dbReference>
<keyword evidence="6 10" id="KW-0067">ATP-binding</keyword>
<feature type="domain" description="ABC transporter" evidence="9">
    <location>
        <begin position="24"/>
        <end position="259"/>
    </location>
</feature>
<evidence type="ECO:0000313" key="11">
    <source>
        <dbReference type="Proteomes" id="UP001597181"/>
    </source>
</evidence>
<reference evidence="11" key="1">
    <citation type="journal article" date="2019" name="Int. J. Syst. Evol. Microbiol.">
        <title>The Global Catalogue of Microorganisms (GCM) 10K type strain sequencing project: providing services to taxonomists for standard genome sequencing and annotation.</title>
        <authorList>
            <consortium name="The Broad Institute Genomics Platform"/>
            <consortium name="The Broad Institute Genome Sequencing Center for Infectious Disease"/>
            <person name="Wu L."/>
            <person name="Ma J."/>
        </authorList>
    </citation>
    <scope>NUCLEOTIDE SEQUENCE [LARGE SCALE GENOMIC DNA]</scope>
    <source>
        <strain evidence="11">CCUG 50213</strain>
    </source>
</reference>
<dbReference type="Proteomes" id="UP001597181">
    <property type="component" value="Unassembled WGS sequence"/>
</dbReference>
<dbReference type="InterPro" id="IPR050107">
    <property type="entry name" value="ABC_carbohydrate_import_ATPase"/>
</dbReference>
<dbReference type="PANTHER" id="PTHR43790:SF3">
    <property type="entry name" value="D-ALLOSE IMPORT ATP-BINDING PROTEIN ALSA-RELATED"/>
    <property type="match status" value="1"/>
</dbReference>
<gene>
    <name evidence="10" type="ORF">ACFQ3U_11750</name>
</gene>
<keyword evidence="4" id="KW-0677">Repeat</keyword>
<keyword evidence="1" id="KW-0813">Transport</keyword>
<evidence type="ECO:0000256" key="5">
    <source>
        <dbReference type="ARBA" id="ARBA00022741"/>
    </source>
</evidence>
<evidence type="ECO:0000256" key="7">
    <source>
        <dbReference type="ARBA" id="ARBA00022967"/>
    </source>
</evidence>
<dbReference type="SMART" id="SM00382">
    <property type="entry name" value="AAA"/>
    <property type="match status" value="2"/>
</dbReference>
<dbReference type="CDD" id="cd03215">
    <property type="entry name" value="ABC_Carb_Monos_II"/>
    <property type="match status" value="1"/>
</dbReference>
<sequence length="519" mass="56592">MFAANAGVTRTFKEVGERMGDPILRVAGISKGFPGVQALSDVSLEVHAGEVLVLVGENGAGKSTLMKILSGIYARDAGTITFDGAEVDLTSPLQAQQLGITIIHQELNLMSDLTVAQNIFIGREPHSGPLLSERRLNEQTSELLQRLRIRLDPRQRVGELTVAEQQMVEIAKALSFDAKVLIMDEPTSALTDTEVETLFVLIEQLRANGTGIVYISHRMDELRRLADRVTVLRDGAYIGSLSKDEIEIPRIIEMMVGRPIDEGTRPAPRNHEEHPVVLDVQGLSTKALLKGVSFQLHRGEILGFAGLMGAGRTETARALIGADPSDGGSVSIAGRPATIRQPADAVKRGVGYLSEDRKLLGLMLEQDVTFNTILASLGSYANRLGWMGDRSARNDTKGYVEQLRVKTPSVNQVVKLLSGGNQQKIVIARWLMRDCDVLIFDEPTRGIDVGAKEEIYRLMRQLADQGKSIIVISSELPEILRVADRIAVFANGRITGTLRNEDASQEKIMQLAAHGEAVA</sequence>
<feature type="domain" description="ABC transporter" evidence="9">
    <location>
        <begin position="271"/>
        <end position="516"/>
    </location>
</feature>
<evidence type="ECO:0000256" key="2">
    <source>
        <dbReference type="ARBA" id="ARBA00022475"/>
    </source>
</evidence>
<keyword evidence="11" id="KW-1185">Reference proteome</keyword>
<dbReference type="InterPro" id="IPR003593">
    <property type="entry name" value="AAA+_ATPase"/>
</dbReference>
<dbReference type="Pfam" id="PF00005">
    <property type="entry name" value="ABC_tran"/>
    <property type="match status" value="2"/>
</dbReference>
<keyword evidence="5" id="KW-0547">Nucleotide-binding</keyword>
<dbReference type="SUPFAM" id="SSF52540">
    <property type="entry name" value="P-loop containing nucleoside triphosphate hydrolases"/>
    <property type="match status" value="2"/>
</dbReference>
<name>A0ABW3TPA8_9MICO</name>
<proteinExistence type="predicted"/>
<dbReference type="InterPro" id="IPR017871">
    <property type="entry name" value="ABC_transporter-like_CS"/>
</dbReference>
<dbReference type="RefSeq" id="WP_343960541.1">
    <property type="nucleotide sequence ID" value="NZ_BAAAKZ010000008.1"/>
</dbReference>
<dbReference type="InterPro" id="IPR027417">
    <property type="entry name" value="P-loop_NTPase"/>
</dbReference>
<dbReference type="PROSITE" id="PS00211">
    <property type="entry name" value="ABC_TRANSPORTER_1"/>
    <property type="match status" value="1"/>
</dbReference>
<keyword evidence="8" id="KW-0472">Membrane</keyword>
<organism evidence="10 11">
    <name type="scientific">Leucobacter albus</name>
    <dbReference type="NCBI Taxonomy" id="272210"/>
    <lineage>
        <taxon>Bacteria</taxon>
        <taxon>Bacillati</taxon>
        <taxon>Actinomycetota</taxon>
        <taxon>Actinomycetes</taxon>
        <taxon>Micrococcales</taxon>
        <taxon>Microbacteriaceae</taxon>
        <taxon>Leucobacter</taxon>
    </lineage>
</organism>
<evidence type="ECO:0000256" key="1">
    <source>
        <dbReference type="ARBA" id="ARBA00022448"/>
    </source>
</evidence>
<keyword evidence="2" id="KW-1003">Cell membrane</keyword>
<keyword evidence="7" id="KW-1278">Translocase</keyword>
<accession>A0ABW3TPA8</accession>
<evidence type="ECO:0000313" key="10">
    <source>
        <dbReference type="EMBL" id="MFD1202566.1"/>
    </source>
</evidence>
<dbReference type="EMBL" id="JBHTLY010000005">
    <property type="protein sequence ID" value="MFD1202566.1"/>
    <property type="molecule type" value="Genomic_DNA"/>
</dbReference>
<evidence type="ECO:0000259" key="9">
    <source>
        <dbReference type="PROSITE" id="PS50893"/>
    </source>
</evidence>
<evidence type="ECO:0000256" key="6">
    <source>
        <dbReference type="ARBA" id="ARBA00022840"/>
    </source>
</evidence>
<keyword evidence="3" id="KW-0762">Sugar transport</keyword>
<dbReference type="PANTHER" id="PTHR43790">
    <property type="entry name" value="CARBOHYDRATE TRANSPORT ATP-BINDING PROTEIN MG119-RELATED"/>
    <property type="match status" value="1"/>
</dbReference>
<dbReference type="InterPro" id="IPR003439">
    <property type="entry name" value="ABC_transporter-like_ATP-bd"/>
</dbReference>
<dbReference type="Gene3D" id="3.40.50.300">
    <property type="entry name" value="P-loop containing nucleotide triphosphate hydrolases"/>
    <property type="match status" value="2"/>
</dbReference>
<dbReference type="PROSITE" id="PS50893">
    <property type="entry name" value="ABC_TRANSPORTER_2"/>
    <property type="match status" value="2"/>
</dbReference>
<evidence type="ECO:0000256" key="3">
    <source>
        <dbReference type="ARBA" id="ARBA00022597"/>
    </source>
</evidence>
<evidence type="ECO:0000256" key="4">
    <source>
        <dbReference type="ARBA" id="ARBA00022737"/>
    </source>
</evidence>